<comment type="caution">
    <text evidence="9">The sequence shown here is derived from an EMBL/GenBank/DDBJ whole genome shotgun (WGS) entry which is preliminary data.</text>
</comment>
<accession>A0A9W7IRA8</accession>
<dbReference type="CDD" id="cd06464">
    <property type="entry name" value="ACD_sHsps-like"/>
    <property type="match status" value="1"/>
</dbReference>
<evidence type="ECO:0000256" key="2">
    <source>
        <dbReference type="ARBA" id="ARBA00022475"/>
    </source>
</evidence>
<protein>
    <recommendedName>
        <fullName evidence="8">SHSP domain-containing protein</fullName>
    </recommendedName>
</protein>
<evidence type="ECO:0000256" key="4">
    <source>
        <dbReference type="PROSITE-ProRule" id="PRU00285"/>
    </source>
</evidence>
<evidence type="ECO:0000259" key="8">
    <source>
        <dbReference type="PROSITE" id="PS01031"/>
    </source>
</evidence>
<evidence type="ECO:0000256" key="1">
    <source>
        <dbReference type="ARBA" id="ARBA00004162"/>
    </source>
</evidence>
<comment type="similarity">
    <text evidence="4 5">Belongs to the small heat shock protein (HSP20) family.</text>
</comment>
<keyword evidence="2" id="KW-1003">Cell membrane</keyword>
<keyword evidence="10" id="KW-1185">Reference proteome</keyword>
<reference evidence="9" key="1">
    <citation type="submission" date="2023-05" db="EMBL/GenBank/DDBJ databases">
        <title>Genome and transcriptome analyses reveal genes involved in the formation of fine ridges on petal epidermal cells in Hibiscus trionum.</title>
        <authorList>
            <person name="Koshimizu S."/>
            <person name="Masuda S."/>
            <person name="Ishii T."/>
            <person name="Shirasu K."/>
            <person name="Hoshino A."/>
            <person name="Arita M."/>
        </authorList>
    </citation>
    <scope>NUCLEOTIDE SEQUENCE</scope>
    <source>
        <strain evidence="9">Hamamatsu line</strain>
    </source>
</reference>
<feature type="compositionally biased region" description="Basic and acidic residues" evidence="6">
    <location>
        <begin position="109"/>
        <end position="121"/>
    </location>
</feature>
<keyword evidence="3" id="KW-0611">Plant defense</keyword>
<gene>
    <name evidence="9" type="ORF">HRI_003753800</name>
</gene>
<comment type="subcellular location">
    <subcellularLocation>
        <location evidence="1">Cell membrane</location>
        <topology evidence="1">Single-pass membrane protein</topology>
    </subcellularLocation>
</comment>
<dbReference type="PANTHER" id="PTHR43670">
    <property type="entry name" value="HEAT SHOCK PROTEIN 26"/>
    <property type="match status" value="1"/>
</dbReference>
<evidence type="ECO:0000313" key="9">
    <source>
        <dbReference type="EMBL" id="GMJ00846.1"/>
    </source>
</evidence>
<dbReference type="AlphaFoldDB" id="A0A9W7IRA8"/>
<dbReference type="OrthoDB" id="1431247at2759"/>
<feature type="domain" description="SHSP" evidence="8">
    <location>
        <begin position="7"/>
        <end position="110"/>
    </location>
</feature>
<feature type="compositionally biased region" description="Basic and acidic residues" evidence="6">
    <location>
        <begin position="160"/>
        <end position="170"/>
    </location>
</feature>
<dbReference type="InterPro" id="IPR008978">
    <property type="entry name" value="HSP20-like_chaperone"/>
</dbReference>
<dbReference type="InterPro" id="IPR002068">
    <property type="entry name" value="A-crystallin/Hsp20_dom"/>
</dbReference>
<proteinExistence type="inferred from homology"/>
<evidence type="ECO:0000256" key="5">
    <source>
        <dbReference type="RuleBase" id="RU003616"/>
    </source>
</evidence>
<keyword evidence="7" id="KW-1133">Transmembrane helix</keyword>
<dbReference type="Pfam" id="PF00011">
    <property type="entry name" value="HSP20"/>
    <property type="match status" value="1"/>
</dbReference>
<organism evidence="9 10">
    <name type="scientific">Hibiscus trionum</name>
    <name type="common">Flower of an hour</name>
    <dbReference type="NCBI Taxonomy" id="183268"/>
    <lineage>
        <taxon>Eukaryota</taxon>
        <taxon>Viridiplantae</taxon>
        <taxon>Streptophyta</taxon>
        <taxon>Embryophyta</taxon>
        <taxon>Tracheophyta</taxon>
        <taxon>Spermatophyta</taxon>
        <taxon>Magnoliopsida</taxon>
        <taxon>eudicotyledons</taxon>
        <taxon>Gunneridae</taxon>
        <taxon>Pentapetalae</taxon>
        <taxon>rosids</taxon>
        <taxon>malvids</taxon>
        <taxon>Malvales</taxon>
        <taxon>Malvaceae</taxon>
        <taxon>Malvoideae</taxon>
        <taxon>Hibiscus</taxon>
    </lineage>
</organism>
<keyword evidence="7" id="KW-0812">Transmembrane</keyword>
<evidence type="ECO:0000256" key="3">
    <source>
        <dbReference type="ARBA" id="ARBA00022821"/>
    </source>
</evidence>
<dbReference type="SUPFAM" id="SSF49764">
    <property type="entry name" value="HSP20-like chaperones"/>
    <property type="match status" value="1"/>
</dbReference>
<keyword evidence="7" id="KW-0472">Membrane</keyword>
<evidence type="ECO:0000313" key="10">
    <source>
        <dbReference type="Proteomes" id="UP001165190"/>
    </source>
</evidence>
<sequence>MDSKPNVVYQELEVATEWVHQVADDTLIAYLPGFRKEQLKVQVTTGGNLRISGERPIGVDKISRFFEEFPIPSNCDQSKIRANFNGGMLHVKFPKLIIQADENQPKTSAESDQKPTSKKQNDAVQQAPPLATSRPPSPPADDAALKRNDAVQQAPPTAAVEKRIRDEKKKNIAANGSHSNPQDVAEKEDLNLKEFDSIENYQTRIRMKKGMNNPRKIMNIVLAVLSVVVLLVYLRNAIMLLGTTTIN</sequence>
<dbReference type="EMBL" id="BSYR01000035">
    <property type="protein sequence ID" value="GMJ00846.1"/>
    <property type="molecule type" value="Genomic_DNA"/>
</dbReference>
<dbReference type="GO" id="GO:0005886">
    <property type="term" value="C:plasma membrane"/>
    <property type="evidence" value="ECO:0007669"/>
    <property type="project" value="UniProtKB-SubCell"/>
</dbReference>
<dbReference type="PANTHER" id="PTHR43670:SF73">
    <property type="entry name" value="INACTIVE PROTEIN RESTRICTED TEV MOVEMENT 2-LIKE"/>
    <property type="match status" value="1"/>
</dbReference>
<dbReference type="Proteomes" id="UP001165190">
    <property type="component" value="Unassembled WGS sequence"/>
</dbReference>
<name>A0A9W7IRA8_HIBTR</name>
<evidence type="ECO:0000256" key="6">
    <source>
        <dbReference type="SAM" id="MobiDB-lite"/>
    </source>
</evidence>
<dbReference type="Gene3D" id="2.60.40.790">
    <property type="match status" value="1"/>
</dbReference>
<feature type="region of interest" description="Disordered" evidence="6">
    <location>
        <begin position="103"/>
        <end position="184"/>
    </location>
</feature>
<dbReference type="GO" id="GO:0006952">
    <property type="term" value="P:defense response"/>
    <property type="evidence" value="ECO:0007669"/>
    <property type="project" value="UniProtKB-KW"/>
</dbReference>
<evidence type="ECO:0000256" key="7">
    <source>
        <dbReference type="SAM" id="Phobius"/>
    </source>
</evidence>
<dbReference type="GO" id="GO:0034605">
    <property type="term" value="P:cellular response to heat"/>
    <property type="evidence" value="ECO:0007669"/>
    <property type="project" value="TreeGrafter"/>
</dbReference>
<dbReference type="PROSITE" id="PS01031">
    <property type="entry name" value="SHSP"/>
    <property type="match status" value="1"/>
</dbReference>
<feature type="transmembrane region" description="Helical" evidence="7">
    <location>
        <begin position="217"/>
        <end position="234"/>
    </location>
</feature>